<dbReference type="SUPFAM" id="SSF56219">
    <property type="entry name" value="DNase I-like"/>
    <property type="match status" value="1"/>
</dbReference>
<protein>
    <submittedName>
        <fullName evidence="2">OLC1v1031141C1</fullName>
    </submittedName>
</protein>
<proteinExistence type="predicted"/>
<evidence type="ECO:0000256" key="1">
    <source>
        <dbReference type="SAM" id="MobiDB-lite"/>
    </source>
</evidence>
<keyword evidence="3" id="KW-1185">Reference proteome</keyword>
<dbReference type="EMBL" id="OX459119">
    <property type="protein sequence ID" value="CAI9095243.1"/>
    <property type="molecule type" value="Genomic_DNA"/>
</dbReference>
<dbReference type="Gene3D" id="3.60.10.10">
    <property type="entry name" value="Endonuclease/exonuclease/phosphatase"/>
    <property type="match status" value="1"/>
</dbReference>
<evidence type="ECO:0000313" key="2">
    <source>
        <dbReference type="EMBL" id="CAI9095243.1"/>
    </source>
</evidence>
<sequence>MSVELRKRNPHNHRESHPCARVSEKTLATKTEKRNSTIVGSSSGLTEKKKAATIMDIRDSPPKEYCSTKSQQVGLAETLVAGCGTQPCGDSFPATCKTNVDVAILELPEQGIHATSIEQHDPPQAVTCSLEKPQTDPILGKQNHAAATENRFALLNTSDEADCEDHEDEEEDHVEEVYVEQLDSITSAETDDVRREIGFEFSFSSENSKIWVFSRHGFMLTLLEDLEQVLHFEFTNAMVNETFYFSAVYAKSTRMERRALWQHMTTFRQLHPSAHWMIGGDFNVIRSLDEYSGSSVQDLAAISDFNDCVQGYDLDDI</sequence>
<dbReference type="Proteomes" id="UP001161247">
    <property type="component" value="Chromosome 2"/>
</dbReference>
<feature type="region of interest" description="Disordered" evidence="1">
    <location>
        <begin position="1"/>
        <end position="20"/>
    </location>
</feature>
<reference evidence="2" key="1">
    <citation type="submission" date="2023-03" db="EMBL/GenBank/DDBJ databases">
        <authorList>
            <person name="Julca I."/>
        </authorList>
    </citation>
    <scope>NUCLEOTIDE SEQUENCE</scope>
</reference>
<gene>
    <name evidence="2" type="ORF">OLC1_LOCUS6256</name>
</gene>
<dbReference type="InterPro" id="IPR036691">
    <property type="entry name" value="Endo/exonu/phosph_ase_sf"/>
</dbReference>
<organism evidence="2 3">
    <name type="scientific">Oldenlandia corymbosa var. corymbosa</name>
    <dbReference type="NCBI Taxonomy" id="529605"/>
    <lineage>
        <taxon>Eukaryota</taxon>
        <taxon>Viridiplantae</taxon>
        <taxon>Streptophyta</taxon>
        <taxon>Embryophyta</taxon>
        <taxon>Tracheophyta</taxon>
        <taxon>Spermatophyta</taxon>
        <taxon>Magnoliopsida</taxon>
        <taxon>eudicotyledons</taxon>
        <taxon>Gunneridae</taxon>
        <taxon>Pentapetalae</taxon>
        <taxon>asterids</taxon>
        <taxon>lamiids</taxon>
        <taxon>Gentianales</taxon>
        <taxon>Rubiaceae</taxon>
        <taxon>Rubioideae</taxon>
        <taxon>Spermacoceae</taxon>
        <taxon>Hedyotis-Oldenlandia complex</taxon>
        <taxon>Oldenlandia</taxon>
    </lineage>
</organism>
<evidence type="ECO:0000313" key="3">
    <source>
        <dbReference type="Proteomes" id="UP001161247"/>
    </source>
</evidence>
<accession>A0AAV1CJM1</accession>
<feature type="region of interest" description="Disordered" evidence="1">
    <location>
        <begin position="25"/>
        <end position="44"/>
    </location>
</feature>
<dbReference type="AlphaFoldDB" id="A0AAV1CJM1"/>
<name>A0AAV1CJM1_OLDCO</name>